<dbReference type="AlphaFoldDB" id="A0A2J6SR94"/>
<evidence type="ECO:0000313" key="3">
    <source>
        <dbReference type="Proteomes" id="UP000235371"/>
    </source>
</evidence>
<accession>A0A2J6SR94</accession>
<dbReference type="PANTHER" id="PTHR33112">
    <property type="entry name" value="DOMAIN PROTEIN, PUTATIVE-RELATED"/>
    <property type="match status" value="1"/>
</dbReference>
<feature type="domain" description="Heterokaryon incompatibility" evidence="1">
    <location>
        <begin position="123"/>
        <end position="224"/>
    </location>
</feature>
<dbReference type="InterPro" id="IPR010730">
    <property type="entry name" value="HET"/>
</dbReference>
<protein>
    <submittedName>
        <fullName evidence="2">HET-domain-containing protein</fullName>
    </submittedName>
</protein>
<dbReference type="InParanoid" id="A0A2J6SR94"/>
<dbReference type="Proteomes" id="UP000235371">
    <property type="component" value="Unassembled WGS sequence"/>
</dbReference>
<dbReference type="GeneID" id="36591948"/>
<name>A0A2J6SR94_9HELO</name>
<keyword evidence="3" id="KW-1185">Reference proteome</keyword>
<sequence length="546" mass="62390">MDPRITYKIYSEYPCAIKSVHFFTENLMQLGGYFAEFEIYVEHDCAPELAELVEGRPSFATPYSDGCFALINTWMRECAESHESYCPCETEAPLPTRVLDIRIGGGDSPIFLKVANPREVGAYVTLSHCWGPKPHFRTTLSNIADFEQSISLEDLPRTFQDAILVARRLGFRFLWIDSLCIIQDSHEDWVQEAASMHLYYKRSALTIAVDCASGDHEGFLHLERKNDPPLAILPSRSCFEIKPNEDPDNPHREQGFLILSNFLSIDKKNLETGYRNAFQRWYNILDDYAFRALSVSSDKLPAISGLAHEFSNQIHSTYKAGIWLEDIHCGLIWSYSEHGIKPDSYRAPSWSWAAMDCFRTGKSDSPNKLYFWLSSRLDKHSIIAKAEVLDIEVILKDNDPYGAVIGGELTLRTFWVNWPWKRMRGSDTMRTLQPIVAKRIYTKYLVYRDLDCNFDEVAKKEPTYSNPDYYLDVSLVQVMRDRSSHFALLLKPAKGEGNEGKFVRVGVAQLPCERKESGLELTETEFGLTGTGLEQAGWVKRDVTII</sequence>
<organism evidence="2 3">
    <name type="scientific">Hyaloscypha bicolor E</name>
    <dbReference type="NCBI Taxonomy" id="1095630"/>
    <lineage>
        <taxon>Eukaryota</taxon>
        <taxon>Fungi</taxon>
        <taxon>Dikarya</taxon>
        <taxon>Ascomycota</taxon>
        <taxon>Pezizomycotina</taxon>
        <taxon>Leotiomycetes</taxon>
        <taxon>Helotiales</taxon>
        <taxon>Hyaloscyphaceae</taxon>
        <taxon>Hyaloscypha</taxon>
        <taxon>Hyaloscypha bicolor</taxon>
    </lineage>
</organism>
<proteinExistence type="predicted"/>
<dbReference type="OrthoDB" id="5362512at2759"/>
<evidence type="ECO:0000259" key="1">
    <source>
        <dbReference type="Pfam" id="PF06985"/>
    </source>
</evidence>
<dbReference type="EMBL" id="KZ613887">
    <property type="protein sequence ID" value="PMD53270.1"/>
    <property type="molecule type" value="Genomic_DNA"/>
</dbReference>
<dbReference type="STRING" id="1095630.A0A2J6SR94"/>
<dbReference type="RefSeq" id="XP_024730174.1">
    <property type="nucleotide sequence ID" value="XM_024883871.1"/>
</dbReference>
<reference evidence="2 3" key="1">
    <citation type="submission" date="2016-04" db="EMBL/GenBank/DDBJ databases">
        <title>A degradative enzymes factory behind the ericoid mycorrhizal symbiosis.</title>
        <authorList>
            <consortium name="DOE Joint Genome Institute"/>
            <person name="Martino E."/>
            <person name="Morin E."/>
            <person name="Grelet G."/>
            <person name="Kuo A."/>
            <person name="Kohler A."/>
            <person name="Daghino S."/>
            <person name="Barry K."/>
            <person name="Choi C."/>
            <person name="Cichocki N."/>
            <person name="Clum A."/>
            <person name="Copeland A."/>
            <person name="Hainaut M."/>
            <person name="Haridas S."/>
            <person name="Labutti K."/>
            <person name="Lindquist E."/>
            <person name="Lipzen A."/>
            <person name="Khouja H.-R."/>
            <person name="Murat C."/>
            <person name="Ohm R."/>
            <person name="Olson A."/>
            <person name="Spatafora J."/>
            <person name="Veneault-Fourrey C."/>
            <person name="Henrissat B."/>
            <person name="Grigoriev I."/>
            <person name="Martin F."/>
            <person name="Perotto S."/>
        </authorList>
    </citation>
    <scope>NUCLEOTIDE SEQUENCE [LARGE SCALE GENOMIC DNA]</scope>
    <source>
        <strain evidence="2 3">E</strain>
    </source>
</reference>
<dbReference type="PANTHER" id="PTHR33112:SF16">
    <property type="entry name" value="HETEROKARYON INCOMPATIBILITY DOMAIN-CONTAINING PROTEIN"/>
    <property type="match status" value="1"/>
</dbReference>
<evidence type="ECO:0000313" key="2">
    <source>
        <dbReference type="EMBL" id="PMD53270.1"/>
    </source>
</evidence>
<gene>
    <name evidence="2" type="ORF">K444DRAFT_635501</name>
</gene>
<dbReference type="Pfam" id="PF06985">
    <property type="entry name" value="HET"/>
    <property type="match status" value="1"/>
</dbReference>